<keyword evidence="12" id="KW-0539">Nucleus</keyword>
<feature type="active site" description="Proton acceptor" evidence="12">
    <location>
        <position position="266"/>
    </location>
</feature>
<comment type="subcellular location">
    <subcellularLocation>
        <location evidence="12">Cytoplasm</location>
    </subcellularLocation>
    <subcellularLocation>
        <location evidence="12">Nucleus</location>
    </subcellularLocation>
</comment>
<evidence type="ECO:0000256" key="2">
    <source>
        <dbReference type="ARBA" id="ARBA00012035"/>
    </source>
</evidence>
<dbReference type="InterPro" id="IPR011611">
    <property type="entry name" value="PfkB_dom"/>
</dbReference>
<comment type="caution">
    <text evidence="12">Lacks conserved residue(s) required for the propagation of feature annotation.</text>
</comment>
<feature type="domain" description="Carbohydrate kinase PfkB" evidence="13">
    <location>
        <begin position="4"/>
        <end position="327"/>
    </location>
</feature>
<evidence type="ECO:0000256" key="4">
    <source>
        <dbReference type="ARBA" id="ARBA00022679"/>
    </source>
</evidence>
<feature type="binding site" evidence="12">
    <location>
        <position position="260"/>
    </location>
    <ligand>
        <name>K(+)</name>
        <dbReference type="ChEBI" id="CHEBI:29103"/>
    </ligand>
</feature>
<comment type="cofactor">
    <cofactor evidence="12">
        <name>Mg(2+)</name>
        <dbReference type="ChEBI" id="CHEBI:18420"/>
    </cofactor>
    <text evidence="12">Requires a divalent cation, most likely magnesium in vivo, as an electrophilic catalyst to aid phosphoryl group transfer. It is the chelate of the metal and the nucleotide that is the actual substrate.</text>
</comment>
<feature type="binding site" evidence="12">
    <location>
        <position position="262"/>
    </location>
    <ligand>
        <name>K(+)</name>
        <dbReference type="ChEBI" id="CHEBI:29103"/>
    </ligand>
</feature>
<dbReference type="PRINTS" id="PR00990">
    <property type="entry name" value="RIBOKINASE"/>
</dbReference>
<comment type="activity regulation">
    <text evidence="12">Activated by a monovalent cation that binds near, but not in, the active site. The most likely occupant of the site in vivo is potassium. Ion binding induces a conformational change that may alter substrate affinity.</text>
</comment>
<feature type="binding site" evidence="12">
    <location>
        <position position="266"/>
    </location>
    <ligand>
        <name>substrate</name>
    </ligand>
</feature>
<evidence type="ECO:0000259" key="13">
    <source>
        <dbReference type="Pfam" id="PF00294"/>
    </source>
</evidence>
<evidence type="ECO:0000256" key="8">
    <source>
        <dbReference type="ARBA" id="ARBA00022840"/>
    </source>
</evidence>
<feature type="binding site" evidence="12">
    <location>
        <begin position="11"/>
        <end position="13"/>
    </location>
    <ligand>
        <name>substrate</name>
    </ligand>
</feature>
<keyword evidence="10 12" id="KW-0630">Potassium</keyword>
<evidence type="ECO:0000256" key="11">
    <source>
        <dbReference type="ARBA" id="ARBA00023277"/>
    </source>
</evidence>
<evidence type="ECO:0000256" key="12">
    <source>
        <dbReference type="HAMAP-Rule" id="MF_03215"/>
    </source>
</evidence>
<dbReference type="OrthoDB" id="415590at2759"/>
<keyword evidence="15" id="KW-1185">Reference proteome</keyword>
<dbReference type="GO" id="GO:0004747">
    <property type="term" value="F:ribokinase activity"/>
    <property type="evidence" value="ECO:0007669"/>
    <property type="project" value="UniProtKB-UniRule"/>
</dbReference>
<dbReference type="GO" id="GO:0005524">
    <property type="term" value="F:ATP binding"/>
    <property type="evidence" value="ECO:0007669"/>
    <property type="project" value="UniProtKB-UniRule"/>
</dbReference>
<dbReference type="InterPro" id="IPR002173">
    <property type="entry name" value="Carboh/pur_kinase_PfkB_CS"/>
</dbReference>
<evidence type="ECO:0000256" key="7">
    <source>
        <dbReference type="ARBA" id="ARBA00022777"/>
    </source>
</evidence>
<feature type="binding site" evidence="12">
    <location>
        <position position="145"/>
    </location>
    <ligand>
        <name>substrate</name>
    </ligand>
</feature>
<keyword evidence="12" id="KW-0963">Cytoplasm</keyword>
<comment type="catalytic activity">
    <reaction evidence="12">
        <text>D-ribose + ATP = D-ribose 5-phosphate + ADP + H(+)</text>
        <dbReference type="Rhea" id="RHEA:13697"/>
        <dbReference type="ChEBI" id="CHEBI:15378"/>
        <dbReference type="ChEBI" id="CHEBI:30616"/>
        <dbReference type="ChEBI" id="CHEBI:47013"/>
        <dbReference type="ChEBI" id="CHEBI:78346"/>
        <dbReference type="ChEBI" id="CHEBI:456216"/>
        <dbReference type="EC" id="2.7.1.15"/>
    </reaction>
</comment>
<feature type="binding site" evidence="12">
    <location>
        <begin position="265"/>
        <end position="266"/>
    </location>
    <ligand>
        <name>ATP</name>
        <dbReference type="ChEBI" id="CHEBI:30616"/>
    </ligand>
</feature>
<dbReference type="InterPro" id="IPR029056">
    <property type="entry name" value="Ribokinase-like"/>
</dbReference>
<keyword evidence="4 12" id="KW-0808">Transferase</keyword>
<dbReference type="Gene3D" id="3.40.1190.20">
    <property type="match status" value="1"/>
</dbReference>
<sequence>MPVITVIGSLNVDMVTRAERVPNAGETVQAKAFEVGWGGKGANQAVAAARLSRSKDTLKSGTDISVRMIGAVGRDVFGPQVVKSMEEDGIDMQGVQVLEGHETGTATILVEESTGENRILVTPGANFALGHSKVDYGDIAIFQLETPMDLVLNHISEAISDGAHVIFNPAPAQDFPRASYQDLGTLIVNESEAATLLSLPEDSVTASADLTSIAARFISQGVSNVIITLGGQGAFYQTQTRSAKGEKGKLLPAKKAKVIDTTAAGDTFIGAYAVRVSSYLAQSKSAHSSRASIYELPQEVMDAAIAFAIQASAKTVEKAGAQKTIPWLNELEKA</sequence>
<dbReference type="SUPFAM" id="SSF53613">
    <property type="entry name" value="Ribokinase-like"/>
    <property type="match status" value="1"/>
</dbReference>
<dbReference type="EC" id="2.7.1.15" evidence="2 12"/>
<dbReference type="PROSITE" id="PS00584">
    <property type="entry name" value="PFKB_KINASES_2"/>
    <property type="match status" value="1"/>
</dbReference>
<comment type="subunit">
    <text evidence="12">Homodimer.</text>
</comment>
<keyword evidence="5 12" id="KW-0479">Metal-binding</keyword>
<organism evidence="14 15">
    <name type="scientific">Venturia effusa</name>
    <dbReference type="NCBI Taxonomy" id="50376"/>
    <lineage>
        <taxon>Eukaryota</taxon>
        <taxon>Fungi</taxon>
        <taxon>Dikarya</taxon>
        <taxon>Ascomycota</taxon>
        <taxon>Pezizomycotina</taxon>
        <taxon>Dothideomycetes</taxon>
        <taxon>Pleosporomycetidae</taxon>
        <taxon>Venturiales</taxon>
        <taxon>Venturiaceae</taxon>
        <taxon>Venturia</taxon>
    </lineage>
</organism>
<feature type="binding site" evidence="12">
    <location>
        <begin position="228"/>
        <end position="233"/>
    </location>
    <ligand>
        <name>ATP</name>
        <dbReference type="ChEBI" id="CHEBI:30616"/>
    </ligand>
</feature>
<keyword evidence="11 12" id="KW-0119">Carbohydrate metabolism</keyword>
<dbReference type="GO" id="GO:0005737">
    <property type="term" value="C:cytoplasm"/>
    <property type="evidence" value="ECO:0007669"/>
    <property type="project" value="UniProtKB-SubCell"/>
</dbReference>
<proteinExistence type="inferred from homology"/>
<dbReference type="CDD" id="cd01174">
    <property type="entry name" value="ribokinase"/>
    <property type="match status" value="1"/>
</dbReference>
<comment type="similarity">
    <text evidence="1">Belongs to the carbohydrate kinase pfkB family.</text>
</comment>
<evidence type="ECO:0000256" key="10">
    <source>
        <dbReference type="ARBA" id="ARBA00022958"/>
    </source>
</evidence>
<dbReference type="InterPro" id="IPR011877">
    <property type="entry name" value="Ribokinase"/>
</dbReference>
<keyword evidence="9 12" id="KW-0460">Magnesium</keyword>
<feature type="binding site" evidence="12">
    <location>
        <position position="189"/>
    </location>
    <ligand>
        <name>ATP</name>
        <dbReference type="ChEBI" id="CHEBI:30616"/>
    </ligand>
</feature>
<keyword evidence="6 12" id="KW-0547">Nucleotide-binding</keyword>
<keyword evidence="7 12" id="KW-0418">Kinase</keyword>
<evidence type="ECO:0000256" key="3">
    <source>
        <dbReference type="ARBA" id="ARBA00016943"/>
    </source>
</evidence>
<comment type="function">
    <text evidence="12">Catalyzes the phosphorylation of ribose at O-5 in a reaction requiring ATP and magnesium. The resulting D-ribose-5-phosphate can then be used either for sythesis of nucleotides, histidine, and tryptophan, or as a component of the pentose phosphate pathway.</text>
</comment>
<accession>A0A517L0H8</accession>
<feature type="binding site" evidence="12">
    <location>
        <position position="320"/>
    </location>
    <ligand>
        <name>K(+)</name>
        <dbReference type="ChEBI" id="CHEBI:29103"/>
    </ligand>
</feature>
<comment type="pathway">
    <text evidence="12">Carbohydrate metabolism; D-ribose degradation; D-ribose 5-phosphate from beta-D-ribopyranose: step 2/2.</text>
</comment>
<gene>
    <name evidence="14" type="ORF">FKW77_010415</name>
</gene>
<protein>
    <recommendedName>
        <fullName evidence="3 12">Ribokinase</fullName>
        <shortName evidence="12">RK</shortName>
        <ecNumber evidence="2 12">2.7.1.15</ecNumber>
    </recommendedName>
</protein>
<dbReference type="HAMAP" id="MF_01987">
    <property type="entry name" value="Ribokinase"/>
    <property type="match status" value="1"/>
</dbReference>
<evidence type="ECO:0000313" key="15">
    <source>
        <dbReference type="Proteomes" id="UP000316270"/>
    </source>
</evidence>
<evidence type="ECO:0000313" key="14">
    <source>
        <dbReference type="EMBL" id="QDS69137.1"/>
    </source>
</evidence>
<name>A0A517L0H8_9PEZI</name>
<keyword evidence="8 12" id="KW-0067">ATP-binding</keyword>
<dbReference type="GO" id="GO:0005634">
    <property type="term" value="C:nucleus"/>
    <property type="evidence" value="ECO:0007669"/>
    <property type="project" value="UniProtKB-SubCell"/>
</dbReference>
<dbReference type="Pfam" id="PF00294">
    <property type="entry name" value="PfkB"/>
    <property type="match status" value="1"/>
</dbReference>
<feature type="binding site" evidence="12">
    <location>
        <position position="318"/>
    </location>
    <ligand>
        <name>K(+)</name>
        <dbReference type="ChEBI" id="CHEBI:29103"/>
    </ligand>
</feature>
<dbReference type="InterPro" id="IPR002139">
    <property type="entry name" value="Ribo/fructo_kinase"/>
</dbReference>
<evidence type="ECO:0000256" key="6">
    <source>
        <dbReference type="ARBA" id="ARBA00022741"/>
    </source>
</evidence>
<feature type="binding site" evidence="12">
    <location>
        <position position="315"/>
    </location>
    <ligand>
        <name>K(+)</name>
        <dbReference type="ChEBI" id="CHEBI:29103"/>
    </ligand>
</feature>
<dbReference type="GO" id="GO:0019303">
    <property type="term" value="P:D-ribose catabolic process"/>
    <property type="evidence" value="ECO:0007669"/>
    <property type="project" value="UniProtKB-UniRule"/>
</dbReference>
<dbReference type="PANTHER" id="PTHR10584">
    <property type="entry name" value="SUGAR KINASE"/>
    <property type="match status" value="1"/>
</dbReference>
<dbReference type="AlphaFoldDB" id="A0A517L0H8"/>
<dbReference type="STRING" id="50376.A0A517L0H8"/>
<reference evidence="14 15" key="1">
    <citation type="submission" date="2019-07" db="EMBL/GenBank/DDBJ databases">
        <title>Finished genome of Venturia effusa.</title>
        <authorList>
            <person name="Young C.A."/>
            <person name="Cox M.P."/>
            <person name="Ganley A.R.D."/>
            <person name="David W.J."/>
        </authorList>
    </citation>
    <scope>NUCLEOTIDE SEQUENCE [LARGE SCALE GENOMIC DNA]</scope>
    <source>
        <strain evidence="15">albino</strain>
    </source>
</reference>
<evidence type="ECO:0000256" key="5">
    <source>
        <dbReference type="ARBA" id="ARBA00022723"/>
    </source>
</evidence>
<dbReference type="Proteomes" id="UP000316270">
    <property type="component" value="Chromosome 2"/>
</dbReference>
<evidence type="ECO:0000256" key="1">
    <source>
        <dbReference type="ARBA" id="ARBA00005380"/>
    </source>
</evidence>
<dbReference type="GO" id="GO:0046872">
    <property type="term" value="F:metal ion binding"/>
    <property type="evidence" value="ECO:0007669"/>
    <property type="project" value="UniProtKB-KW"/>
</dbReference>
<feature type="binding site" evidence="12">
    <location>
        <begin position="39"/>
        <end position="43"/>
    </location>
    <ligand>
        <name>substrate</name>
    </ligand>
</feature>
<dbReference type="UniPathway" id="UPA00916">
    <property type="reaction ID" value="UER00889"/>
</dbReference>
<evidence type="ECO:0000256" key="9">
    <source>
        <dbReference type="ARBA" id="ARBA00022842"/>
    </source>
</evidence>
<dbReference type="EMBL" id="CP042186">
    <property type="protein sequence ID" value="QDS69137.1"/>
    <property type="molecule type" value="Genomic_DNA"/>
</dbReference>
<dbReference type="PANTHER" id="PTHR10584:SF166">
    <property type="entry name" value="RIBOKINASE"/>
    <property type="match status" value="1"/>
</dbReference>
<comment type="similarity">
    <text evidence="12">Belongs to the carbohydrate kinase PfkB family. Ribokinase subfamily.</text>
</comment>